<dbReference type="SUPFAM" id="SSF88713">
    <property type="entry name" value="Glycoside hydrolase/deacetylase"/>
    <property type="match status" value="1"/>
</dbReference>
<dbReference type="PANTHER" id="PTHR10587">
    <property type="entry name" value="GLYCOSYL TRANSFERASE-RELATED"/>
    <property type="match status" value="1"/>
</dbReference>
<evidence type="ECO:0000256" key="2">
    <source>
        <dbReference type="ARBA" id="ARBA00022801"/>
    </source>
</evidence>
<dbReference type="PROSITE" id="PS51677">
    <property type="entry name" value="NODB"/>
    <property type="match status" value="1"/>
</dbReference>
<evidence type="ECO:0000313" key="4">
    <source>
        <dbReference type="EMBL" id="HIZ79623.1"/>
    </source>
</evidence>
<name>A0A9D2GI43_9FIRM</name>
<keyword evidence="1" id="KW-0479">Metal-binding</keyword>
<evidence type="ECO:0000313" key="5">
    <source>
        <dbReference type="Proteomes" id="UP000824101"/>
    </source>
</evidence>
<evidence type="ECO:0000256" key="1">
    <source>
        <dbReference type="ARBA" id="ARBA00022723"/>
    </source>
</evidence>
<dbReference type="CDD" id="cd10954">
    <property type="entry name" value="CE4_CtAXE_like"/>
    <property type="match status" value="1"/>
</dbReference>
<dbReference type="PANTHER" id="PTHR10587:SF133">
    <property type="entry name" value="CHITIN DEACETYLASE 1-RELATED"/>
    <property type="match status" value="1"/>
</dbReference>
<dbReference type="EMBL" id="DXBC01000121">
    <property type="protein sequence ID" value="HIZ79623.1"/>
    <property type="molecule type" value="Genomic_DNA"/>
</dbReference>
<comment type="caution">
    <text evidence="4">The sequence shown here is derived from an EMBL/GenBank/DDBJ whole genome shotgun (WGS) entry which is preliminary data.</text>
</comment>
<sequence length="237" mass="26367">MRNQILLWTAVLAVIGWMSYGIWRGEAASALERDGIRAVSAPEESAGDSGGQEQKLMALTFDDGPHPVYTPELLDGLKERDVRASFFLLGNSVDGNEDLVERMAEEGHLIGNHTLSHVRLTKIPLEEAEREIAETNEKILAASGVLPVYIRPPYGEWNEELAGVTDMEPVFWNVDPLDWKVLDREKIADHIVKNAGDGRIVLLHDSYETTVDAALEVIDTLKEQGYTFVTVDELLVD</sequence>
<dbReference type="GO" id="GO:0005975">
    <property type="term" value="P:carbohydrate metabolic process"/>
    <property type="evidence" value="ECO:0007669"/>
    <property type="project" value="InterPro"/>
</dbReference>
<dbReference type="InterPro" id="IPR002509">
    <property type="entry name" value="NODB_dom"/>
</dbReference>
<reference evidence="4" key="1">
    <citation type="journal article" date="2021" name="PeerJ">
        <title>Extensive microbial diversity within the chicken gut microbiome revealed by metagenomics and culture.</title>
        <authorList>
            <person name="Gilroy R."/>
            <person name="Ravi A."/>
            <person name="Getino M."/>
            <person name="Pursley I."/>
            <person name="Horton D.L."/>
            <person name="Alikhan N.F."/>
            <person name="Baker D."/>
            <person name="Gharbi K."/>
            <person name="Hall N."/>
            <person name="Watson M."/>
            <person name="Adriaenssens E.M."/>
            <person name="Foster-Nyarko E."/>
            <person name="Jarju S."/>
            <person name="Secka A."/>
            <person name="Antonio M."/>
            <person name="Oren A."/>
            <person name="Chaudhuri R.R."/>
            <person name="La Ragione R."/>
            <person name="Hildebrand F."/>
            <person name="Pallen M.J."/>
        </authorList>
    </citation>
    <scope>NUCLEOTIDE SEQUENCE</scope>
    <source>
        <strain evidence="4">ChiBcec1-1093</strain>
    </source>
</reference>
<dbReference type="InterPro" id="IPR050248">
    <property type="entry name" value="Polysacc_deacetylase_ArnD"/>
</dbReference>
<proteinExistence type="predicted"/>
<evidence type="ECO:0000259" key="3">
    <source>
        <dbReference type="PROSITE" id="PS51677"/>
    </source>
</evidence>
<dbReference type="Proteomes" id="UP000824101">
    <property type="component" value="Unassembled WGS sequence"/>
</dbReference>
<dbReference type="GO" id="GO:0046872">
    <property type="term" value="F:metal ion binding"/>
    <property type="evidence" value="ECO:0007669"/>
    <property type="project" value="UniProtKB-KW"/>
</dbReference>
<dbReference type="AlphaFoldDB" id="A0A9D2GI43"/>
<gene>
    <name evidence="4" type="ORF">IAA17_07535</name>
</gene>
<accession>A0A9D2GI43</accession>
<dbReference type="GO" id="GO:0016810">
    <property type="term" value="F:hydrolase activity, acting on carbon-nitrogen (but not peptide) bonds"/>
    <property type="evidence" value="ECO:0007669"/>
    <property type="project" value="InterPro"/>
</dbReference>
<dbReference type="Gene3D" id="3.20.20.370">
    <property type="entry name" value="Glycoside hydrolase/deacetylase"/>
    <property type="match status" value="1"/>
</dbReference>
<protein>
    <submittedName>
        <fullName evidence="4">Polysaccharide deacetylase family protein</fullName>
    </submittedName>
</protein>
<reference evidence="4" key="2">
    <citation type="submission" date="2021-04" db="EMBL/GenBank/DDBJ databases">
        <authorList>
            <person name="Gilroy R."/>
        </authorList>
    </citation>
    <scope>NUCLEOTIDE SEQUENCE</scope>
    <source>
        <strain evidence="4">ChiBcec1-1093</strain>
    </source>
</reference>
<keyword evidence="2" id="KW-0378">Hydrolase</keyword>
<dbReference type="Pfam" id="PF01522">
    <property type="entry name" value="Polysacc_deac_1"/>
    <property type="match status" value="1"/>
</dbReference>
<dbReference type="GO" id="GO:0016020">
    <property type="term" value="C:membrane"/>
    <property type="evidence" value="ECO:0007669"/>
    <property type="project" value="TreeGrafter"/>
</dbReference>
<feature type="domain" description="NodB homology" evidence="3">
    <location>
        <begin position="55"/>
        <end position="229"/>
    </location>
</feature>
<dbReference type="InterPro" id="IPR011330">
    <property type="entry name" value="Glyco_hydro/deAcase_b/a-brl"/>
</dbReference>
<organism evidence="4 5">
    <name type="scientific">Candidatus Lachnoclostridium stercorigallinarum</name>
    <dbReference type="NCBI Taxonomy" id="2838634"/>
    <lineage>
        <taxon>Bacteria</taxon>
        <taxon>Bacillati</taxon>
        <taxon>Bacillota</taxon>
        <taxon>Clostridia</taxon>
        <taxon>Lachnospirales</taxon>
        <taxon>Lachnospiraceae</taxon>
    </lineage>
</organism>